<reference evidence="3" key="1">
    <citation type="submission" date="2022-10" db="EMBL/GenBank/DDBJ databases">
        <title>Description of Fervidibacillus gen. nov. in the family Fervidibacillaceae fam. nov. with two species, Fervidibacillus albus sp. nov., and Fervidibacillus halotolerans sp. nov., isolated from tidal flat sediments.</title>
        <authorList>
            <person name="Kwon K.K."/>
            <person name="Yang S.-H."/>
        </authorList>
    </citation>
    <scope>NUCLEOTIDE SEQUENCE</scope>
    <source>
        <strain evidence="3">JCM 19140</strain>
    </source>
</reference>
<dbReference type="RefSeq" id="WP_263072165.1">
    <property type="nucleotide sequence ID" value="NZ_JAOUSF010000002.1"/>
</dbReference>
<feature type="transmembrane region" description="Helical" evidence="1">
    <location>
        <begin position="59"/>
        <end position="77"/>
    </location>
</feature>
<dbReference type="Proteomes" id="UP001209318">
    <property type="component" value="Unassembled WGS sequence"/>
</dbReference>
<dbReference type="SUPFAM" id="SSF50156">
    <property type="entry name" value="PDZ domain-like"/>
    <property type="match status" value="1"/>
</dbReference>
<dbReference type="AlphaFoldDB" id="A0AAE3LMN8"/>
<dbReference type="PROSITE" id="PS50106">
    <property type="entry name" value="PDZ"/>
    <property type="match status" value="1"/>
</dbReference>
<organism evidence="3 4">
    <name type="scientific">Perspicuibacillus lycopersici</name>
    <dbReference type="NCBI Taxonomy" id="1325689"/>
    <lineage>
        <taxon>Bacteria</taxon>
        <taxon>Bacillati</taxon>
        <taxon>Bacillota</taxon>
        <taxon>Bacilli</taxon>
        <taxon>Bacillales</taxon>
        <taxon>Bacillaceae</taxon>
        <taxon>Perspicuibacillus</taxon>
    </lineage>
</organism>
<feature type="transmembrane region" description="Helical" evidence="1">
    <location>
        <begin position="17"/>
        <end position="38"/>
    </location>
</feature>
<keyword evidence="4" id="KW-1185">Reference proteome</keyword>
<feature type="transmembrane region" description="Helical" evidence="1">
    <location>
        <begin position="136"/>
        <end position="162"/>
    </location>
</feature>
<dbReference type="EMBL" id="JAOUSF010000002">
    <property type="protein sequence ID" value="MCU9612957.1"/>
    <property type="molecule type" value="Genomic_DNA"/>
</dbReference>
<accession>A0AAE3LMN8</accession>
<sequence length="398" mass="44751">MEATTILLEIAIGIGKLFLHPLLYLGLMYSLYLGYLRVKRERKNFHIRVQDGWFELRTYWKTGLLLGLIFSIVICLVGYTVPFAFIVTAGILTLLFSLCFKPSILSSAYTAGITFFAIMAIQYWQIKVPYLTDIFAVVPTAILPGAAFLTGLLLLIEGILIYRNGSKHTSPKIIRSKRGLKVGIHESKRLWMVPLLFLIPEGTLSVPFDFWPVIPIHNESFTVLFIPYWFGFGQQIRAMLPAVGVRNTGMRVIQLGAVITIIAGVGFWFPIASVIAVAVAIIGRILVSIAQRIRNNTQAFYFSKSQPGIVVLDIIPDSPAEKMHIQIGEVIKTVNGIAINNEQEFYGALQRNRAYCKLEVIDINGENRFAQRALYEGEHHELGVIFVTEEKQWEQDVG</sequence>
<feature type="domain" description="PDZ" evidence="2">
    <location>
        <begin position="286"/>
        <end position="341"/>
    </location>
</feature>
<evidence type="ECO:0000313" key="4">
    <source>
        <dbReference type="Proteomes" id="UP001209318"/>
    </source>
</evidence>
<name>A0AAE3LMN8_9BACI</name>
<evidence type="ECO:0000259" key="2">
    <source>
        <dbReference type="PROSITE" id="PS50106"/>
    </source>
</evidence>
<dbReference type="InterPro" id="IPR036034">
    <property type="entry name" value="PDZ_sf"/>
</dbReference>
<dbReference type="InterPro" id="IPR001478">
    <property type="entry name" value="PDZ"/>
</dbReference>
<evidence type="ECO:0000313" key="3">
    <source>
        <dbReference type="EMBL" id="MCU9612957.1"/>
    </source>
</evidence>
<comment type="caution">
    <text evidence="3">The sequence shown here is derived from an EMBL/GenBank/DDBJ whole genome shotgun (WGS) entry which is preliminary data.</text>
</comment>
<evidence type="ECO:0000256" key="1">
    <source>
        <dbReference type="SAM" id="Phobius"/>
    </source>
</evidence>
<gene>
    <name evidence="3" type="ORF">OEV98_05260</name>
</gene>
<keyword evidence="1" id="KW-1133">Transmembrane helix</keyword>
<feature type="transmembrane region" description="Helical" evidence="1">
    <location>
        <begin position="252"/>
        <end position="269"/>
    </location>
</feature>
<proteinExistence type="predicted"/>
<feature type="transmembrane region" description="Helical" evidence="1">
    <location>
        <begin position="107"/>
        <end position="124"/>
    </location>
</feature>
<dbReference type="Gene3D" id="2.30.42.10">
    <property type="match status" value="1"/>
</dbReference>
<keyword evidence="1" id="KW-0812">Transmembrane</keyword>
<keyword evidence="1" id="KW-0472">Membrane</keyword>
<protein>
    <submittedName>
        <fullName evidence="3">PDZ domain-containing protein</fullName>
    </submittedName>
</protein>
<dbReference type="SMART" id="SM00228">
    <property type="entry name" value="PDZ"/>
    <property type="match status" value="1"/>
</dbReference>